<dbReference type="GO" id="GO:0051539">
    <property type="term" value="F:4 iron, 4 sulfur cluster binding"/>
    <property type="evidence" value="ECO:0007669"/>
    <property type="project" value="UniProtKB-KW"/>
</dbReference>
<dbReference type="PANTHER" id="PTHR42859:SF10">
    <property type="entry name" value="DIMETHYLSULFOXIDE REDUCTASE CHAIN B"/>
    <property type="match status" value="1"/>
</dbReference>
<feature type="domain" description="4Fe-4S ferredoxin-type" evidence="7">
    <location>
        <begin position="184"/>
        <end position="213"/>
    </location>
</feature>
<dbReference type="InterPro" id="IPR050294">
    <property type="entry name" value="RnfB_subfamily"/>
</dbReference>
<dbReference type="PANTHER" id="PTHR42859">
    <property type="entry name" value="OXIDOREDUCTASE"/>
    <property type="match status" value="1"/>
</dbReference>
<organism evidence="8 9">
    <name type="scientific">Oligosphaera ethanolica</name>
    <dbReference type="NCBI Taxonomy" id="760260"/>
    <lineage>
        <taxon>Bacteria</taxon>
        <taxon>Pseudomonadati</taxon>
        <taxon>Lentisphaerota</taxon>
        <taxon>Oligosphaeria</taxon>
        <taxon>Oligosphaerales</taxon>
        <taxon>Oligosphaeraceae</taxon>
        <taxon>Oligosphaera</taxon>
    </lineage>
</organism>
<sequence>MINGVIRMRRELMIRLLRSYLAGTIDDDIDKIPCQLRPRDMASTRCCPYKDRAIIKYRLMALLGAAWEDEQDESRPLRDYLRDALAAHARPARPLTVCGTGCSGCEDGKYQVTDACRACFARPCTYNCPTQAISFRSQRAHIDQDACKNCGKCMELCPFHAITRAVVPCEEACPVGAIRKNAAGVAEIDFTACIFCGKCFAACPFAAILERSELLNIVDDLQRGRKLVALVAPSAAGQFPGSIGQLFAAMAAADFSDVIEVAIGAEMTTAHEAAEYRERMAAGARLLTTSCCPAYVEAAKKHAHAIVPFISNTPSPMLYAAQIAREKHPDAAIVFIGPCIAKRHEATLHPGVIDWIMSFEELGALLAAKGIDVMSQPEWPMPRPAAASARHFARSCGVTEAVLKELAANTHDHDVEAKAEAVAVQGRVIDGITTKSVKQLQLYGLGKLPGNFLEVMACPGGCNNGPCSLSC</sequence>
<dbReference type="Pfam" id="PF25160">
    <property type="entry name" value="LdpA_Fe-S-bd"/>
    <property type="match status" value="1"/>
</dbReference>
<dbReference type="PROSITE" id="PS00198">
    <property type="entry name" value="4FE4S_FER_1"/>
    <property type="match status" value="2"/>
</dbReference>
<dbReference type="Gene3D" id="3.30.70.20">
    <property type="match status" value="2"/>
</dbReference>
<evidence type="ECO:0000256" key="5">
    <source>
        <dbReference type="ARBA" id="ARBA00023004"/>
    </source>
</evidence>
<feature type="domain" description="4Fe-4S ferredoxin-type" evidence="7">
    <location>
        <begin position="138"/>
        <end position="167"/>
    </location>
</feature>
<dbReference type="Pfam" id="PF00037">
    <property type="entry name" value="Fer4"/>
    <property type="match status" value="1"/>
</dbReference>
<keyword evidence="5" id="KW-0408">Iron</keyword>
<dbReference type="SUPFAM" id="SSF54862">
    <property type="entry name" value="4Fe-4S ferredoxins"/>
    <property type="match status" value="1"/>
</dbReference>
<evidence type="ECO:0000256" key="3">
    <source>
        <dbReference type="ARBA" id="ARBA00022723"/>
    </source>
</evidence>
<dbReference type="Gene3D" id="3.40.950.10">
    <property type="entry name" value="Fe-only Hydrogenase (Larger Subunit), Chain L, domain 3"/>
    <property type="match status" value="1"/>
</dbReference>
<dbReference type="InterPro" id="IPR017896">
    <property type="entry name" value="4Fe4S_Fe-S-bd"/>
</dbReference>
<dbReference type="GO" id="GO:0046872">
    <property type="term" value="F:metal ion binding"/>
    <property type="evidence" value="ECO:0007669"/>
    <property type="project" value="UniProtKB-KW"/>
</dbReference>
<evidence type="ECO:0000256" key="1">
    <source>
        <dbReference type="ARBA" id="ARBA00022448"/>
    </source>
</evidence>
<proteinExistence type="predicted"/>
<evidence type="ECO:0000259" key="7">
    <source>
        <dbReference type="PROSITE" id="PS51379"/>
    </source>
</evidence>
<dbReference type="PROSITE" id="PS51379">
    <property type="entry name" value="4FE4S_FER_2"/>
    <property type="match status" value="2"/>
</dbReference>
<dbReference type="InterPro" id="IPR027631">
    <property type="entry name" value="Mono_FeFe_hydrog"/>
</dbReference>
<dbReference type="InterPro" id="IPR017900">
    <property type="entry name" value="4Fe4S_Fe_S_CS"/>
</dbReference>
<dbReference type="Proteomes" id="UP001238163">
    <property type="component" value="Unassembled WGS sequence"/>
</dbReference>
<evidence type="ECO:0000256" key="6">
    <source>
        <dbReference type="ARBA" id="ARBA00023014"/>
    </source>
</evidence>
<keyword evidence="4" id="KW-0249">Electron transport</keyword>
<dbReference type="Pfam" id="PF02906">
    <property type="entry name" value="Fe_hyd_lg_C"/>
    <property type="match status" value="1"/>
</dbReference>
<reference evidence="8" key="1">
    <citation type="submission" date="2023-07" db="EMBL/GenBank/DDBJ databases">
        <title>Genomic Encyclopedia of Type Strains, Phase IV (KMG-IV): sequencing the most valuable type-strain genomes for metagenomic binning, comparative biology and taxonomic classification.</title>
        <authorList>
            <person name="Goeker M."/>
        </authorList>
    </citation>
    <scope>NUCLEOTIDE SEQUENCE</scope>
    <source>
        <strain evidence="8">DSM 24202</strain>
    </source>
</reference>
<protein>
    <submittedName>
        <fullName evidence="8">[FeFe] hydrogenase (Group B1/B3)</fullName>
    </submittedName>
</protein>
<dbReference type="InterPro" id="IPR057431">
    <property type="entry name" value="LdpA_Fe-S-bd"/>
</dbReference>
<keyword evidence="3" id="KW-0479">Metal-binding</keyword>
<evidence type="ECO:0000256" key="2">
    <source>
        <dbReference type="ARBA" id="ARBA00022485"/>
    </source>
</evidence>
<evidence type="ECO:0000313" key="8">
    <source>
        <dbReference type="EMBL" id="MDQ0289301.1"/>
    </source>
</evidence>
<dbReference type="InterPro" id="IPR004108">
    <property type="entry name" value="Fe_hydrogenase_lsu_C"/>
</dbReference>
<dbReference type="NCBIfam" id="TIGR04105">
    <property type="entry name" value="FeFe_hydrog_B1"/>
    <property type="match status" value="1"/>
</dbReference>
<comment type="caution">
    <text evidence="8">The sequence shown here is derived from an EMBL/GenBank/DDBJ whole genome shotgun (WGS) entry which is preliminary data.</text>
</comment>
<accession>A0AAE4AN74</accession>
<dbReference type="AlphaFoldDB" id="A0AAE4AN74"/>
<dbReference type="EMBL" id="JAUSVL010000001">
    <property type="protein sequence ID" value="MDQ0289301.1"/>
    <property type="molecule type" value="Genomic_DNA"/>
</dbReference>
<keyword evidence="6" id="KW-0411">Iron-sulfur</keyword>
<dbReference type="SUPFAM" id="SSF53920">
    <property type="entry name" value="Fe-only hydrogenase"/>
    <property type="match status" value="1"/>
</dbReference>
<dbReference type="InterPro" id="IPR009016">
    <property type="entry name" value="Fe_hydrogenase"/>
</dbReference>
<keyword evidence="9" id="KW-1185">Reference proteome</keyword>
<evidence type="ECO:0000256" key="4">
    <source>
        <dbReference type="ARBA" id="ARBA00022982"/>
    </source>
</evidence>
<name>A0AAE4AN74_9BACT</name>
<gene>
    <name evidence="8" type="ORF">J3R75_001408</name>
</gene>
<keyword evidence="1" id="KW-0813">Transport</keyword>
<evidence type="ECO:0000313" key="9">
    <source>
        <dbReference type="Proteomes" id="UP001238163"/>
    </source>
</evidence>
<keyword evidence="2" id="KW-0004">4Fe-4S</keyword>
<dbReference type="RefSeq" id="WP_307260717.1">
    <property type="nucleotide sequence ID" value="NZ_JAUSVL010000001.1"/>
</dbReference>